<dbReference type="EMBL" id="CP013232">
    <property type="protein sequence ID" value="AMO93025.1"/>
    <property type="molecule type" value="Genomic_DNA"/>
</dbReference>
<keyword evidence="3" id="KW-0520">NAD</keyword>
<comment type="similarity">
    <text evidence="1">Belongs to the NAD(P)-dependent epimerase/dehydratase family.</text>
</comment>
<reference evidence="5 6" key="1">
    <citation type="submission" date="2015-11" db="EMBL/GenBank/DDBJ databases">
        <title>Exploring the genomic traits of fungus-feeding bacterial genus Collimonas.</title>
        <authorList>
            <person name="Song C."/>
            <person name="Schmidt R."/>
            <person name="de Jager V."/>
            <person name="Krzyzanowska D."/>
            <person name="Jongedijk E."/>
            <person name="Cankar K."/>
            <person name="Beekwilder J."/>
            <person name="van Veen A."/>
            <person name="de Boer W."/>
            <person name="van Veen J.A."/>
            <person name="Garbeva P."/>
        </authorList>
    </citation>
    <scope>NUCLEOTIDE SEQUENCE [LARGE SCALE GENOMIC DNA]</scope>
    <source>
        <strain evidence="5 6">Ter6</strain>
    </source>
</reference>
<dbReference type="InterPro" id="IPR001509">
    <property type="entry name" value="Epimerase_deHydtase"/>
</dbReference>
<dbReference type="CDD" id="cd08946">
    <property type="entry name" value="SDR_e"/>
    <property type="match status" value="1"/>
</dbReference>
<dbReference type="PATRIC" id="fig|158899.10.peg.288"/>
<dbReference type="Pfam" id="PF01370">
    <property type="entry name" value="Epimerase"/>
    <property type="match status" value="1"/>
</dbReference>
<evidence type="ECO:0000313" key="6">
    <source>
        <dbReference type="Proteomes" id="UP000072421"/>
    </source>
</evidence>
<dbReference type="OrthoDB" id="8770295at2"/>
<proteinExistence type="inferred from homology"/>
<dbReference type="PANTHER" id="PTHR43103:SF5">
    <property type="entry name" value="4-EPIMERASE, PUTATIVE (AFU_ORTHOLOGUE AFUA_7G00360)-RELATED"/>
    <property type="match status" value="1"/>
</dbReference>
<gene>
    <name evidence="5" type="ORF">CFter6_0294</name>
</gene>
<evidence type="ECO:0000256" key="1">
    <source>
        <dbReference type="ARBA" id="ARBA00007637"/>
    </source>
</evidence>
<dbReference type="InterPro" id="IPR036291">
    <property type="entry name" value="NAD(P)-bd_dom_sf"/>
</dbReference>
<dbReference type="GO" id="GO:0016491">
    <property type="term" value="F:oxidoreductase activity"/>
    <property type="evidence" value="ECO:0007669"/>
    <property type="project" value="UniProtKB-KW"/>
</dbReference>
<accession>A0A127P5U5</accession>
<dbReference type="RefSeq" id="WP_061538413.1">
    <property type="nucleotide sequence ID" value="NZ_CP013232.1"/>
</dbReference>
<dbReference type="Gene3D" id="3.40.50.720">
    <property type="entry name" value="NAD(P)-binding Rossmann-like Domain"/>
    <property type="match status" value="1"/>
</dbReference>
<evidence type="ECO:0000256" key="3">
    <source>
        <dbReference type="ARBA" id="ARBA00023027"/>
    </source>
</evidence>
<dbReference type="AlphaFoldDB" id="A0A127P5U5"/>
<name>A0A127P5U5_9BURK</name>
<dbReference type="Proteomes" id="UP000072421">
    <property type="component" value="Chromosome"/>
</dbReference>
<dbReference type="SUPFAM" id="SSF51735">
    <property type="entry name" value="NAD(P)-binding Rossmann-fold domains"/>
    <property type="match status" value="1"/>
</dbReference>
<evidence type="ECO:0000259" key="4">
    <source>
        <dbReference type="Pfam" id="PF01370"/>
    </source>
</evidence>
<feature type="domain" description="NAD-dependent epimerase/dehydratase" evidence="4">
    <location>
        <begin position="18"/>
        <end position="182"/>
    </location>
</feature>
<dbReference type="PANTHER" id="PTHR43103">
    <property type="entry name" value="NUCLEOSIDE-DIPHOSPHATE-SUGAR EPIMERASE"/>
    <property type="match status" value="1"/>
</dbReference>
<evidence type="ECO:0000256" key="2">
    <source>
        <dbReference type="ARBA" id="ARBA00023002"/>
    </source>
</evidence>
<evidence type="ECO:0000313" key="5">
    <source>
        <dbReference type="EMBL" id="AMO93025.1"/>
    </source>
</evidence>
<organism evidence="5">
    <name type="scientific">Collimonas fungivorans</name>
    <dbReference type="NCBI Taxonomy" id="158899"/>
    <lineage>
        <taxon>Bacteria</taxon>
        <taxon>Pseudomonadati</taxon>
        <taxon>Pseudomonadota</taxon>
        <taxon>Betaproteobacteria</taxon>
        <taxon>Burkholderiales</taxon>
        <taxon>Oxalobacteraceae</taxon>
        <taxon>Collimonas</taxon>
    </lineage>
</organism>
<sequence>MSDKTSNAEGGARYQRLLLTGAGGGLGKVLRPRLAAFAATVRVSDLAAALAGAENTAPHEEVQPCDLADRAAVDALVAGCDAIVHLGGVSVERPFEEILEANIKGVFHIYEAARRHGVKRVIFASSNHVTGFYRQDQVIDSHDLRRPDGYYGLSKSYGEDMAQLYFDRYGIQTVSIRIGNSFPTAKDRRALACWLSYDDLTELLRCSLFTPQVGHTVVYGMSDNNGVWWNNRHAAHLGFVARDSSEPFRAAVEAQPLPAADDPVRLYQGGMFTVTGPFEPQ</sequence>
<protein>
    <submittedName>
        <fullName evidence="5">Short chain dehydrogenase family protein</fullName>
    </submittedName>
</protein>
<keyword evidence="2" id="KW-0560">Oxidoreductase</keyword>